<dbReference type="InterPro" id="IPR037068">
    <property type="entry name" value="DNA_primase_core_N_sf"/>
</dbReference>
<dbReference type="Pfam" id="PF01807">
    <property type="entry name" value="Zn_ribbon_DnaG"/>
    <property type="match status" value="1"/>
</dbReference>
<evidence type="ECO:0000256" key="14">
    <source>
        <dbReference type="SAM" id="MobiDB-lite"/>
    </source>
</evidence>
<dbReference type="OrthoDB" id="9803773at2"/>
<dbReference type="SMART" id="SM00400">
    <property type="entry name" value="ZnF_CHCC"/>
    <property type="match status" value="1"/>
</dbReference>
<evidence type="ECO:0000256" key="8">
    <source>
        <dbReference type="ARBA" id="ARBA00022771"/>
    </source>
</evidence>
<evidence type="ECO:0000256" key="11">
    <source>
        <dbReference type="ARBA" id="ARBA00023125"/>
    </source>
</evidence>
<dbReference type="GO" id="GO:0003677">
    <property type="term" value="F:DNA binding"/>
    <property type="evidence" value="ECO:0007669"/>
    <property type="project" value="UniProtKB-KW"/>
</dbReference>
<keyword evidence="2 13" id="KW-0240">DNA-directed RNA polymerase</keyword>
<evidence type="ECO:0000256" key="1">
    <source>
        <dbReference type="ARBA" id="ARBA00001947"/>
    </source>
</evidence>
<keyword evidence="4 13" id="KW-0808">Transferase</keyword>
<evidence type="ECO:0000256" key="13">
    <source>
        <dbReference type="HAMAP-Rule" id="MF_00974"/>
    </source>
</evidence>
<sequence length="615" mass="67080">MSLPPNFLEELRLRTPLAPLIGRATKLTRAGRQWRGCCPFHGEKTPSFYVYDDHYHCFGCGAHGDAIAFVMQTQGASFPEAVERLAGEAGLEVPKATPQQARREAKQRDLHGVMDLAAEAFQRRLRLPEGRAGLDYLLRRGLSEDTIRKFGLGWSGAGRGALAADLKPQGIEARQLIEGGLMRPGEGDAPPADLFFNRVMFPIRDRRGRIISFGGRVLGDGQPKYVNGPETELFSKRRNLYGLDLAREAAFKGAPVVVVEGYMDVIALHQAGFGGTVAPLGTALTEEQLAELWRLSPQPVLCFDGDAAGGRAAARAAELALPLLTPEHSLRFVTLPAGEDPDTLVARGGPAAFKAVLDAARPLSEVLYEMLAAQSPGATPEARATLRHRLVAAADSIPDKILGAEYRRLLLDRFFAGSRRPAPAFAPRARADRPGFGRGRAGPPPLDLPRPGIDPAEVRQEQARCLLAVLIAHPWLLPEVEEALMQLDLPDGVAARLRYRLVTWQAGAERLEADDLVNHLNETEPEGLAWARRFTRAPPAAAAAKALPKQVAESWWHFYAGLRGEAALLAERQAALRDWQETNDPAAQTRIIRLNELLAVQRRGGMEEDVPGEEA</sequence>
<dbReference type="FunFam" id="3.40.1360.10:FF:000002">
    <property type="entry name" value="DNA primase"/>
    <property type="match status" value="1"/>
</dbReference>
<dbReference type="GO" id="GO:0006269">
    <property type="term" value="P:DNA replication, synthesis of primer"/>
    <property type="evidence" value="ECO:0007669"/>
    <property type="project" value="UniProtKB-UniRule"/>
</dbReference>
<protein>
    <recommendedName>
        <fullName evidence="13">DNA primase</fullName>
        <ecNumber evidence="13">2.7.7.101</ecNumber>
    </recommendedName>
</protein>
<dbReference type="Pfam" id="PF08275">
    <property type="entry name" value="DNAG_N"/>
    <property type="match status" value="1"/>
</dbReference>
<evidence type="ECO:0000313" key="16">
    <source>
        <dbReference type="EMBL" id="MXP62610.1"/>
    </source>
</evidence>
<dbReference type="InterPro" id="IPR013264">
    <property type="entry name" value="DNAG_N"/>
</dbReference>
<comment type="caution">
    <text evidence="16">The sequence shown here is derived from an EMBL/GenBank/DDBJ whole genome shotgun (WGS) entry which is preliminary data.</text>
</comment>
<keyword evidence="6 13" id="KW-0235">DNA replication</keyword>
<dbReference type="GO" id="GO:0003899">
    <property type="term" value="F:DNA-directed RNA polymerase activity"/>
    <property type="evidence" value="ECO:0007669"/>
    <property type="project" value="UniProtKB-UniRule"/>
</dbReference>
<accession>A0A845B8P5</accession>
<dbReference type="GO" id="GO:0005737">
    <property type="term" value="C:cytoplasm"/>
    <property type="evidence" value="ECO:0007669"/>
    <property type="project" value="TreeGrafter"/>
</dbReference>
<keyword evidence="3 13" id="KW-0639">Primosome</keyword>
<dbReference type="Pfam" id="PF13662">
    <property type="entry name" value="Toprim_4"/>
    <property type="match status" value="1"/>
</dbReference>
<feature type="domain" description="Toprim" evidence="15">
    <location>
        <begin position="254"/>
        <end position="336"/>
    </location>
</feature>
<dbReference type="PROSITE" id="PS50880">
    <property type="entry name" value="TOPRIM"/>
    <property type="match status" value="1"/>
</dbReference>
<dbReference type="HAMAP" id="MF_00974">
    <property type="entry name" value="DNA_primase_DnaG"/>
    <property type="match status" value="1"/>
</dbReference>
<dbReference type="SMART" id="SM00493">
    <property type="entry name" value="TOPRIM"/>
    <property type="match status" value="1"/>
</dbReference>
<dbReference type="SUPFAM" id="SSF57783">
    <property type="entry name" value="Zinc beta-ribbon"/>
    <property type="match status" value="1"/>
</dbReference>
<feature type="region of interest" description="Disordered" evidence="14">
    <location>
        <begin position="426"/>
        <end position="450"/>
    </location>
</feature>
<dbReference type="GO" id="GO:0000428">
    <property type="term" value="C:DNA-directed RNA polymerase complex"/>
    <property type="evidence" value="ECO:0007669"/>
    <property type="project" value="UniProtKB-KW"/>
</dbReference>
<keyword evidence="10" id="KW-0460">Magnesium</keyword>
<keyword evidence="7" id="KW-0479">Metal-binding</keyword>
<comment type="function">
    <text evidence="13">RNA polymerase that catalyzes the synthesis of short RNA molecules used as primers for DNA polymerase during DNA replication.</text>
</comment>
<dbReference type="Gene3D" id="3.40.1360.10">
    <property type="match status" value="1"/>
</dbReference>
<evidence type="ECO:0000256" key="5">
    <source>
        <dbReference type="ARBA" id="ARBA00022695"/>
    </source>
</evidence>
<dbReference type="SUPFAM" id="SSF56731">
    <property type="entry name" value="DNA primase core"/>
    <property type="match status" value="1"/>
</dbReference>
<dbReference type="InterPro" id="IPR030846">
    <property type="entry name" value="DnaG_bac"/>
</dbReference>
<keyword evidence="12 13" id="KW-0804">Transcription</keyword>
<name>A0A845B8P5_9PROT</name>
<dbReference type="InterPro" id="IPR002694">
    <property type="entry name" value="Znf_CHC2"/>
</dbReference>
<dbReference type="InterPro" id="IPR006171">
    <property type="entry name" value="TOPRIM_dom"/>
</dbReference>
<evidence type="ECO:0000256" key="6">
    <source>
        <dbReference type="ARBA" id="ARBA00022705"/>
    </source>
</evidence>
<evidence type="ECO:0000256" key="9">
    <source>
        <dbReference type="ARBA" id="ARBA00022833"/>
    </source>
</evidence>
<evidence type="ECO:0000256" key="12">
    <source>
        <dbReference type="ARBA" id="ARBA00023163"/>
    </source>
</evidence>
<comment type="caution">
    <text evidence="13">Lacks conserved residue(s) required for the propagation of feature annotation.</text>
</comment>
<dbReference type="GO" id="GO:0008270">
    <property type="term" value="F:zinc ion binding"/>
    <property type="evidence" value="ECO:0007669"/>
    <property type="project" value="UniProtKB-KW"/>
</dbReference>
<evidence type="ECO:0000256" key="10">
    <source>
        <dbReference type="ARBA" id="ARBA00022842"/>
    </source>
</evidence>
<dbReference type="Gene3D" id="3.90.980.10">
    <property type="entry name" value="DNA primase, catalytic core, N-terminal domain"/>
    <property type="match status" value="1"/>
</dbReference>
<dbReference type="InterPro" id="IPR034151">
    <property type="entry name" value="TOPRIM_DnaG_bac"/>
</dbReference>
<comment type="similarity">
    <text evidence="13">Belongs to the DnaG primase family.</text>
</comment>
<gene>
    <name evidence="13" type="primary">dnaG</name>
    <name evidence="16" type="ORF">E0493_04490</name>
</gene>
<dbReference type="EMBL" id="SNVJ01000003">
    <property type="protein sequence ID" value="MXP62610.1"/>
    <property type="molecule type" value="Genomic_DNA"/>
</dbReference>
<keyword evidence="9" id="KW-0862">Zinc</keyword>
<dbReference type="Proteomes" id="UP000460715">
    <property type="component" value="Unassembled WGS sequence"/>
</dbReference>
<evidence type="ECO:0000259" key="15">
    <source>
        <dbReference type="PROSITE" id="PS50880"/>
    </source>
</evidence>
<evidence type="ECO:0000256" key="2">
    <source>
        <dbReference type="ARBA" id="ARBA00022478"/>
    </source>
</evidence>
<reference evidence="16 17" key="1">
    <citation type="submission" date="2019-03" db="EMBL/GenBank/DDBJ databases">
        <title>Roseomonas sp. a novel Roseomonas species isolated from Sea whip Gorgonian.</title>
        <authorList>
            <person name="Li F."/>
            <person name="Pan X."/>
            <person name="Huang S."/>
            <person name="Li Z."/>
            <person name="Meng B."/>
        </authorList>
    </citation>
    <scope>NUCLEOTIDE SEQUENCE [LARGE SCALE GENOMIC DNA]</scope>
    <source>
        <strain evidence="16 17">M0104</strain>
    </source>
</reference>
<comment type="cofactor">
    <cofactor evidence="1">
        <name>Zn(2+)</name>
        <dbReference type="ChEBI" id="CHEBI:29105"/>
    </cofactor>
</comment>
<proteinExistence type="inferred from homology"/>
<comment type="subunit">
    <text evidence="13">Monomer. Interacts with DnaB.</text>
</comment>
<organism evidence="16 17">
    <name type="scientific">Teichococcus coralli</name>
    <dbReference type="NCBI Taxonomy" id="2545983"/>
    <lineage>
        <taxon>Bacteria</taxon>
        <taxon>Pseudomonadati</taxon>
        <taxon>Pseudomonadota</taxon>
        <taxon>Alphaproteobacteria</taxon>
        <taxon>Acetobacterales</taxon>
        <taxon>Roseomonadaceae</taxon>
        <taxon>Roseomonas</taxon>
    </lineage>
</organism>
<dbReference type="GO" id="GO:1990077">
    <property type="term" value="C:primosome complex"/>
    <property type="evidence" value="ECO:0007669"/>
    <property type="project" value="UniProtKB-KW"/>
</dbReference>
<evidence type="ECO:0000256" key="7">
    <source>
        <dbReference type="ARBA" id="ARBA00022723"/>
    </source>
</evidence>
<dbReference type="RefSeq" id="WP_160935737.1">
    <property type="nucleotide sequence ID" value="NZ_SNVJ01000003.1"/>
</dbReference>
<dbReference type="FunFam" id="3.90.580.10:FF:000001">
    <property type="entry name" value="DNA primase"/>
    <property type="match status" value="1"/>
</dbReference>
<dbReference type="NCBIfam" id="TIGR01391">
    <property type="entry name" value="dnaG"/>
    <property type="match status" value="1"/>
</dbReference>
<dbReference type="Gene3D" id="3.90.580.10">
    <property type="entry name" value="Zinc finger, CHC2-type domain"/>
    <property type="match status" value="1"/>
</dbReference>
<dbReference type="CDD" id="cd03364">
    <property type="entry name" value="TOPRIM_DnaG_primases"/>
    <property type="match status" value="1"/>
</dbReference>
<keyword evidence="17" id="KW-1185">Reference proteome</keyword>
<keyword evidence="8" id="KW-0863">Zinc-finger</keyword>
<dbReference type="InterPro" id="IPR006295">
    <property type="entry name" value="DNA_primase_DnaG"/>
</dbReference>
<evidence type="ECO:0000256" key="3">
    <source>
        <dbReference type="ARBA" id="ARBA00022515"/>
    </source>
</evidence>
<dbReference type="InterPro" id="IPR050219">
    <property type="entry name" value="DnaG_primase"/>
</dbReference>
<comment type="catalytic activity">
    <reaction evidence="13">
        <text>ssDNA + n NTP = ssDNA/pppN(pN)n-1 hybrid + (n-1) diphosphate.</text>
        <dbReference type="EC" id="2.7.7.101"/>
    </reaction>
</comment>
<dbReference type="EC" id="2.7.7.101" evidence="13"/>
<keyword evidence="11 13" id="KW-0238">DNA-binding</keyword>
<dbReference type="InterPro" id="IPR036977">
    <property type="entry name" value="DNA_primase_Znf_CHC2"/>
</dbReference>
<evidence type="ECO:0000313" key="17">
    <source>
        <dbReference type="Proteomes" id="UP000460715"/>
    </source>
</evidence>
<keyword evidence="5 13" id="KW-0548">Nucleotidyltransferase</keyword>
<dbReference type="PANTHER" id="PTHR30313">
    <property type="entry name" value="DNA PRIMASE"/>
    <property type="match status" value="1"/>
</dbReference>
<dbReference type="PANTHER" id="PTHR30313:SF2">
    <property type="entry name" value="DNA PRIMASE"/>
    <property type="match status" value="1"/>
</dbReference>
<evidence type="ECO:0000256" key="4">
    <source>
        <dbReference type="ARBA" id="ARBA00022679"/>
    </source>
</evidence>
<dbReference type="AlphaFoldDB" id="A0A845B8P5"/>